<keyword evidence="3" id="KW-0378">Hydrolase</keyword>
<dbReference type="PANTHER" id="PTHR37828:SF1">
    <property type="entry name" value="YCII-RELATED DOMAIN-CONTAINING PROTEIN"/>
    <property type="match status" value="1"/>
</dbReference>
<name>A0A501W7U6_9BACT</name>
<dbReference type="EMBL" id="VFRQ01000002">
    <property type="protein sequence ID" value="TPE45388.1"/>
    <property type="molecule type" value="Genomic_DNA"/>
</dbReference>
<evidence type="ECO:0000313" key="4">
    <source>
        <dbReference type="Proteomes" id="UP000316727"/>
    </source>
</evidence>
<evidence type="ECO:0000259" key="2">
    <source>
        <dbReference type="Pfam" id="PF03795"/>
    </source>
</evidence>
<dbReference type="RefSeq" id="WP_140620050.1">
    <property type="nucleotide sequence ID" value="NZ_VFRQ01000002.1"/>
</dbReference>
<dbReference type="GO" id="GO:0016787">
    <property type="term" value="F:hydrolase activity"/>
    <property type="evidence" value="ECO:0007669"/>
    <property type="project" value="UniProtKB-KW"/>
</dbReference>
<reference evidence="3 4" key="1">
    <citation type="submission" date="2019-06" db="EMBL/GenBank/DDBJ databases">
        <title>A novel bacterium of genus Pontibacter, isolated from marine sediment.</title>
        <authorList>
            <person name="Huang H."/>
            <person name="Mo K."/>
            <person name="Hu Y."/>
        </authorList>
    </citation>
    <scope>NUCLEOTIDE SEQUENCE [LARGE SCALE GENOMIC DNA]</scope>
    <source>
        <strain evidence="3 4">HB172049</strain>
    </source>
</reference>
<dbReference type="InterPro" id="IPR005545">
    <property type="entry name" value="YCII"/>
</dbReference>
<dbReference type="Pfam" id="PF03795">
    <property type="entry name" value="YCII"/>
    <property type="match status" value="1"/>
</dbReference>
<dbReference type="InterPro" id="IPR011008">
    <property type="entry name" value="Dimeric_a/b-barrel"/>
</dbReference>
<feature type="domain" description="YCII-related" evidence="2">
    <location>
        <begin position="1"/>
        <end position="81"/>
    </location>
</feature>
<dbReference type="PANTHER" id="PTHR37828">
    <property type="entry name" value="GSR2449 PROTEIN"/>
    <property type="match status" value="1"/>
</dbReference>
<gene>
    <name evidence="3" type="ORF">FJM65_04970</name>
</gene>
<dbReference type="OrthoDB" id="9814407at2"/>
<dbReference type="AlphaFoldDB" id="A0A501W7U6"/>
<comment type="caution">
    <text evidence="3">The sequence shown here is derived from an EMBL/GenBank/DDBJ whole genome shotgun (WGS) entry which is preliminary data.</text>
</comment>
<accession>A0A501W7U6</accession>
<protein>
    <submittedName>
        <fullName evidence="3">GTP cyclohydrolase</fullName>
    </submittedName>
</protein>
<keyword evidence="4" id="KW-1185">Reference proteome</keyword>
<proteinExistence type="inferred from homology"/>
<evidence type="ECO:0000313" key="3">
    <source>
        <dbReference type="EMBL" id="TPE45388.1"/>
    </source>
</evidence>
<sequence length="95" mass="10603">MFLVSLTYIKPLAEVEKHLAEHVAFLNKCYAAKKFVVSGRKVPRTGGVILAYNCSLAELQALLQEDPFHRHAIAAYEITEFEPSMSAQAFEAFVS</sequence>
<dbReference type="Proteomes" id="UP000316727">
    <property type="component" value="Unassembled WGS sequence"/>
</dbReference>
<dbReference type="SUPFAM" id="SSF54909">
    <property type="entry name" value="Dimeric alpha+beta barrel"/>
    <property type="match status" value="1"/>
</dbReference>
<comment type="similarity">
    <text evidence="1">Belongs to the YciI family.</text>
</comment>
<organism evidence="3 4">
    <name type="scientific">Pontibacter mangrovi</name>
    <dbReference type="NCBI Taxonomy" id="2589816"/>
    <lineage>
        <taxon>Bacteria</taxon>
        <taxon>Pseudomonadati</taxon>
        <taxon>Bacteroidota</taxon>
        <taxon>Cytophagia</taxon>
        <taxon>Cytophagales</taxon>
        <taxon>Hymenobacteraceae</taxon>
        <taxon>Pontibacter</taxon>
    </lineage>
</organism>
<evidence type="ECO:0000256" key="1">
    <source>
        <dbReference type="ARBA" id="ARBA00007689"/>
    </source>
</evidence>